<feature type="binding site" evidence="17">
    <location>
        <position position="185"/>
    </location>
    <ligand>
        <name>UDP-N-acetyl-alpha-D-glucosamine</name>
        <dbReference type="ChEBI" id="CHEBI:57705"/>
    </ligand>
</feature>
<dbReference type="AlphaFoldDB" id="A0A2Y8ZT12"/>
<feature type="region of interest" description="Disordered" evidence="18">
    <location>
        <begin position="490"/>
        <end position="509"/>
    </location>
</feature>
<evidence type="ECO:0000256" key="18">
    <source>
        <dbReference type="SAM" id="MobiDB-lite"/>
    </source>
</evidence>
<feature type="binding site" evidence="17">
    <location>
        <begin position="107"/>
        <end position="109"/>
    </location>
    <ligand>
        <name>UDP-N-acetyl-alpha-D-glucosamine</name>
        <dbReference type="ChEBI" id="CHEBI:57705"/>
    </ligand>
</feature>
<dbReference type="InterPro" id="IPR038009">
    <property type="entry name" value="GlmU_C_LbH"/>
</dbReference>
<comment type="function">
    <text evidence="16 17">Catalyzes the last two sequential reactions in the de novo biosynthetic pathway for UDP-N-acetylglucosamine (UDP-GlcNAc). The C-terminal domain catalyzes the transfer of acetyl group from acetyl coenzyme A to glucosamine-1-phosphate (GlcN-1-P) to produce N-acetylglucosamine-1-phosphate (GlcNAc-1-P), which is converted into UDP-GlcNAc by the transfer of uridine 5-monophosphate (from uridine 5-triphosphate), a reaction catalyzed by the N-terminal domain.</text>
</comment>
<comment type="pathway">
    <text evidence="17">Nucleotide-sugar biosynthesis; UDP-N-acetyl-alpha-D-glucosamine biosynthesis; N-acetyl-alpha-D-glucosamine 1-phosphate from alpha-D-glucosamine 6-phosphate (route II): step 2/2.</text>
</comment>
<evidence type="ECO:0000256" key="5">
    <source>
        <dbReference type="ARBA" id="ARBA00022695"/>
    </source>
</evidence>
<evidence type="ECO:0000256" key="8">
    <source>
        <dbReference type="ARBA" id="ARBA00022842"/>
    </source>
</evidence>
<evidence type="ECO:0000256" key="16">
    <source>
        <dbReference type="ARBA" id="ARBA00049628"/>
    </source>
</evidence>
<evidence type="ECO:0000256" key="6">
    <source>
        <dbReference type="ARBA" id="ARBA00022723"/>
    </source>
</evidence>
<accession>A0A2Y8ZT12</accession>
<evidence type="ECO:0000256" key="17">
    <source>
        <dbReference type="HAMAP-Rule" id="MF_01631"/>
    </source>
</evidence>
<reference evidence="21" key="1">
    <citation type="submission" date="2016-10" db="EMBL/GenBank/DDBJ databases">
        <authorList>
            <person name="Varghese N."/>
            <person name="Submissions S."/>
        </authorList>
    </citation>
    <scope>NUCLEOTIDE SEQUENCE [LARGE SCALE GENOMIC DNA]</scope>
    <source>
        <strain evidence="21">DSM 22951</strain>
    </source>
</reference>
<feature type="region of interest" description="N-acetyltransferase" evidence="17">
    <location>
        <begin position="268"/>
        <end position="509"/>
    </location>
</feature>
<keyword evidence="11 17" id="KW-0511">Multifunctional enzyme</keyword>
<protein>
    <recommendedName>
        <fullName evidence="17">Bifunctional protein GlmU</fullName>
    </recommendedName>
    <domain>
        <recommendedName>
            <fullName evidence="17">UDP-N-acetylglucosamine pyrophosphorylase</fullName>
            <ecNumber evidence="17">2.7.7.23</ecNumber>
        </recommendedName>
        <alternativeName>
            <fullName evidence="17">N-acetylglucosamine-1-phosphate uridyltransferase</fullName>
        </alternativeName>
    </domain>
    <domain>
        <recommendedName>
            <fullName evidence="17">Glucosamine-1-phosphate N-acetyltransferase</fullName>
            <ecNumber evidence="17">2.3.1.157</ecNumber>
        </recommendedName>
    </domain>
</protein>
<dbReference type="UniPathway" id="UPA00113">
    <property type="reaction ID" value="UER00532"/>
</dbReference>
<proteinExistence type="inferred from homology"/>
<dbReference type="InterPro" id="IPR050065">
    <property type="entry name" value="GlmU-like"/>
</dbReference>
<evidence type="ECO:0000256" key="10">
    <source>
        <dbReference type="ARBA" id="ARBA00022984"/>
    </source>
</evidence>
<comment type="catalytic activity">
    <reaction evidence="15 17">
        <text>N-acetyl-alpha-D-glucosamine 1-phosphate + UTP + H(+) = UDP-N-acetyl-alpha-D-glucosamine + diphosphate</text>
        <dbReference type="Rhea" id="RHEA:13509"/>
        <dbReference type="ChEBI" id="CHEBI:15378"/>
        <dbReference type="ChEBI" id="CHEBI:33019"/>
        <dbReference type="ChEBI" id="CHEBI:46398"/>
        <dbReference type="ChEBI" id="CHEBI:57705"/>
        <dbReference type="ChEBI" id="CHEBI:57776"/>
        <dbReference type="EC" id="2.7.7.23"/>
    </reaction>
</comment>
<keyword evidence="12 17" id="KW-0012">Acyltransferase</keyword>
<dbReference type="InterPro" id="IPR011004">
    <property type="entry name" value="Trimer_LpxA-like_sf"/>
</dbReference>
<dbReference type="NCBIfam" id="NF010932">
    <property type="entry name" value="PRK14352.1"/>
    <property type="match status" value="1"/>
</dbReference>
<name>A0A2Y8ZT12_9MICO</name>
<evidence type="ECO:0000256" key="1">
    <source>
        <dbReference type="ARBA" id="ARBA00007707"/>
    </source>
</evidence>
<sequence length="509" mass="52158">MSATPAAVIVLAAGDGTRMRSQTSKMLHKIAGRTLVAHAVHAAVGTHAPYIAVTVRAHRDAVAAEVLATFPEAVIADQDDIPGTGRAAECGLAALPADLTGTVIVTYGDTPLLSAETLVSLTEQHEATANAITVLTTHLADPAGYGRILRDADGSVTGIIEDKDARAAQAAGGPLAHAVEITEINSGIYAFSVDILRELLPQVGTDNNQREKYLTDVLALARGNGGRVEALVIDDTPQILGVNDKSQLAQLGKELNERLVKKLMVEQGAIVIDPATTWVDAEVTVGADTVIHPGCQLLGATSIGVECTIGPDTTLKDTEVDDGASVVRTHAELAVIGPQATVGPFSYLRPGTTLGARGKIGGFVETKNAQIGDDAKVPHLTYCGDATIGEGANIGAGTIFANYDGVTKNHTNVGRYSFVGSNSVIVAPGSIADGTYVAAGSAVTAPVGPGELAVTRARQRNVEGWVARRRAGTATDAAAQAAVAQGLAAARQGLEESTPSASAATEENA</sequence>
<feature type="domain" description="MobA-like NTP transferase" evidence="19">
    <location>
        <begin position="8"/>
        <end position="138"/>
    </location>
</feature>
<organism evidence="20 21">
    <name type="scientific">Branchiibius hedensis</name>
    <dbReference type="NCBI Taxonomy" id="672460"/>
    <lineage>
        <taxon>Bacteria</taxon>
        <taxon>Bacillati</taxon>
        <taxon>Actinomycetota</taxon>
        <taxon>Actinomycetes</taxon>
        <taxon>Micrococcales</taxon>
        <taxon>Dermacoccaceae</taxon>
        <taxon>Branchiibius</taxon>
    </lineage>
</organism>
<keyword evidence="13 17" id="KW-0961">Cell wall biogenesis/degradation</keyword>
<dbReference type="InterPro" id="IPR029044">
    <property type="entry name" value="Nucleotide-diphossugar_trans"/>
</dbReference>
<evidence type="ECO:0000256" key="3">
    <source>
        <dbReference type="ARBA" id="ARBA00022490"/>
    </source>
</evidence>
<comment type="caution">
    <text evidence="17">Lacks conserved residue(s) required for the propagation of feature annotation.</text>
</comment>
<comment type="pathway">
    <text evidence="17">Bacterial outer membrane biogenesis; LPS lipid A biosynthesis.</text>
</comment>
<feature type="binding site" evidence="17">
    <location>
        <position position="421"/>
    </location>
    <ligand>
        <name>acetyl-CoA</name>
        <dbReference type="ChEBI" id="CHEBI:57288"/>
    </ligand>
</feature>
<dbReference type="InterPro" id="IPR005882">
    <property type="entry name" value="Bifunctional_GlmU"/>
</dbReference>
<feature type="binding site" evidence="17">
    <location>
        <position position="243"/>
    </location>
    <ligand>
        <name>Mg(2+)</name>
        <dbReference type="ChEBI" id="CHEBI:18420"/>
    </ligand>
</feature>
<dbReference type="GO" id="GO:0016020">
    <property type="term" value="C:membrane"/>
    <property type="evidence" value="ECO:0007669"/>
    <property type="project" value="GOC"/>
</dbReference>
<comment type="cofactor">
    <cofactor evidence="17">
        <name>Mg(2+)</name>
        <dbReference type="ChEBI" id="CHEBI:18420"/>
    </cofactor>
    <text evidence="17">Binds 1 Mg(2+) ion per subunit.</text>
</comment>
<dbReference type="Pfam" id="PF12804">
    <property type="entry name" value="NTP_transf_3"/>
    <property type="match status" value="1"/>
</dbReference>
<comment type="subunit">
    <text evidence="17">Homotrimer.</text>
</comment>
<evidence type="ECO:0000256" key="14">
    <source>
        <dbReference type="ARBA" id="ARBA00048247"/>
    </source>
</evidence>
<dbReference type="GO" id="GO:0008360">
    <property type="term" value="P:regulation of cell shape"/>
    <property type="evidence" value="ECO:0007669"/>
    <property type="project" value="UniProtKB-KW"/>
</dbReference>
<keyword evidence="21" id="KW-1185">Reference proteome</keyword>
<evidence type="ECO:0000256" key="12">
    <source>
        <dbReference type="ARBA" id="ARBA00023315"/>
    </source>
</evidence>
<feature type="binding site" evidence="17">
    <location>
        <position position="349"/>
    </location>
    <ligand>
        <name>UDP-N-acetyl-alpha-D-glucosamine</name>
        <dbReference type="ChEBI" id="CHEBI:57705"/>
    </ligand>
</feature>
<dbReference type="GO" id="GO:0000902">
    <property type="term" value="P:cell morphogenesis"/>
    <property type="evidence" value="ECO:0007669"/>
    <property type="project" value="UniProtKB-UniRule"/>
</dbReference>
<keyword evidence="7 17" id="KW-0677">Repeat</keyword>
<feature type="binding site" evidence="17">
    <location>
        <position position="382"/>
    </location>
    <ligand>
        <name>UDP-N-acetyl-alpha-D-glucosamine</name>
        <dbReference type="ChEBI" id="CHEBI:57705"/>
    </ligand>
</feature>
<dbReference type="Proteomes" id="UP000250028">
    <property type="component" value="Unassembled WGS sequence"/>
</dbReference>
<feature type="binding site" evidence="17">
    <location>
        <position position="78"/>
    </location>
    <ligand>
        <name>UDP-N-acetyl-alpha-D-glucosamine</name>
        <dbReference type="ChEBI" id="CHEBI:57705"/>
    </ligand>
</feature>
<evidence type="ECO:0000256" key="15">
    <source>
        <dbReference type="ARBA" id="ARBA00048493"/>
    </source>
</evidence>
<dbReference type="GO" id="GO:0003977">
    <property type="term" value="F:UDP-N-acetylglucosamine diphosphorylase activity"/>
    <property type="evidence" value="ECO:0007669"/>
    <property type="project" value="UniProtKB-UniRule"/>
</dbReference>
<dbReference type="SUPFAM" id="SSF51161">
    <property type="entry name" value="Trimeric LpxA-like enzymes"/>
    <property type="match status" value="1"/>
</dbReference>
<dbReference type="HAMAP" id="MF_01631">
    <property type="entry name" value="GlmU"/>
    <property type="match status" value="1"/>
</dbReference>
<dbReference type="EMBL" id="UESZ01000001">
    <property type="protein sequence ID" value="SSA35124.1"/>
    <property type="molecule type" value="Genomic_DNA"/>
</dbReference>
<dbReference type="CDD" id="cd03353">
    <property type="entry name" value="LbH_GlmU_C"/>
    <property type="match status" value="1"/>
</dbReference>
<evidence type="ECO:0000313" key="21">
    <source>
        <dbReference type="Proteomes" id="UP000250028"/>
    </source>
</evidence>
<comment type="pathway">
    <text evidence="17">Nucleotide-sugar biosynthesis; UDP-N-acetyl-alpha-D-glucosamine biosynthesis; UDP-N-acetyl-alpha-D-glucosamine from N-acetyl-alpha-D-glucosamine 1-phosphate: step 1/1.</text>
</comment>
<dbReference type="GO" id="GO:0005737">
    <property type="term" value="C:cytoplasm"/>
    <property type="evidence" value="ECO:0007669"/>
    <property type="project" value="UniProtKB-SubCell"/>
</dbReference>
<feature type="binding site" evidence="17">
    <location>
        <position position="243"/>
    </location>
    <ligand>
        <name>UDP-N-acetyl-alpha-D-glucosamine</name>
        <dbReference type="ChEBI" id="CHEBI:57705"/>
    </ligand>
</feature>
<evidence type="ECO:0000256" key="2">
    <source>
        <dbReference type="ARBA" id="ARBA00007947"/>
    </source>
</evidence>
<feature type="compositionally biased region" description="Polar residues" evidence="18">
    <location>
        <begin position="495"/>
        <end position="509"/>
    </location>
</feature>
<dbReference type="SUPFAM" id="SSF53448">
    <property type="entry name" value="Nucleotide-diphospho-sugar transferases"/>
    <property type="match status" value="1"/>
</dbReference>
<comment type="similarity">
    <text evidence="1 17">In the C-terminal section; belongs to the transferase hexapeptide repeat family.</text>
</comment>
<comment type="catalytic activity">
    <reaction evidence="14 17">
        <text>alpha-D-glucosamine 1-phosphate + acetyl-CoA = N-acetyl-alpha-D-glucosamine 1-phosphate + CoA + H(+)</text>
        <dbReference type="Rhea" id="RHEA:13725"/>
        <dbReference type="ChEBI" id="CHEBI:15378"/>
        <dbReference type="ChEBI" id="CHEBI:57287"/>
        <dbReference type="ChEBI" id="CHEBI:57288"/>
        <dbReference type="ChEBI" id="CHEBI:57776"/>
        <dbReference type="ChEBI" id="CHEBI:58516"/>
        <dbReference type="EC" id="2.3.1.157"/>
    </reaction>
</comment>
<dbReference type="EC" id="2.7.7.23" evidence="17"/>
<feature type="binding site" evidence="17">
    <location>
        <position position="146"/>
    </location>
    <ligand>
        <name>UDP-N-acetyl-alpha-D-glucosamine</name>
        <dbReference type="ChEBI" id="CHEBI:57705"/>
    </ligand>
</feature>
<gene>
    <name evidence="17" type="primary">glmU</name>
    <name evidence="20" type="ORF">SAMN04489750_2468</name>
</gene>
<keyword evidence="5 17" id="KW-0548">Nucleotidyltransferase</keyword>
<keyword evidence="8 17" id="KW-0460">Magnesium</keyword>
<dbReference type="EC" id="2.3.1.157" evidence="17"/>
<comment type="similarity">
    <text evidence="2 17">In the N-terminal section; belongs to the N-acetylglucosamine-1-phosphate uridyltransferase family.</text>
</comment>
<evidence type="ECO:0000256" key="4">
    <source>
        <dbReference type="ARBA" id="ARBA00022679"/>
    </source>
</evidence>
<dbReference type="GO" id="GO:0006048">
    <property type="term" value="P:UDP-N-acetylglucosamine biosynthetic process"/>
    <property type="evidence" value="ECO:0007669"/>
    <property type="project" value="UniProtKB-UniPathway"/>
</dbReference>
<keyword evidence="9 17" id="KW-0133">Cell shape</keyword>
<feature type="binding site" evidence="17">
    <location>
        <position position="456"/>
    </location>
    <ligand>
        <name>acetyl-CoA</name>
        <dbReference type="ChEBI" id="CHEBI:57288"/>
    </ligand>
</feature>
<dbReference type="GO" id="GO:0009252">
    <property type="term" value="P:peptidoglycan biosynthetic process"/>
    <property type="evidence" value="ECO:0007669"/>
    <property type="project" value="UniProtKB-UniRule"/>
</dbReference>
<feature type="binding site" evidence="17">
    <location>
        <position position="109"/>
    </location>
    <ligand>
        <name>Mg(2+)</name>
        <dbReference type="ChEBI" id="CHEBI:18420"/>
    </ligand>
</feature>
<feature type="binding site" evidence="17">
    <location>
        <position position="439"/>
    </location>
    <ligand>
        <name>acetyl-CoA</name>
        <dbReference type="ChEBI" id="CHEBI:57288"/>
    </ligand>
</feature>
<keyword evidence="3 17" id="KW-0963">Cytoplasm</keyword>
<dbReference type="GO" id="GO:0009245">
    <property type="term" value="P:lipid A biosynthetic process"/>
    <property type="evidence" value="ECO:0007669"/>
    <property type="project" value="UniProtKB-UniRule"/>
</dbReference>
<feature type="binding site" evidence="17">
    <location>
        <begin position="402"/>
        <end position="403"/>
    </location>
    <ligand>
        <name>acetyl-CoA</name>
        <dbReference type="ChEBI" id="CHEBI:57288"/>
    </ligand>
</feature>
<dbReference type="GO" id="GO:0019134">
    <property type="term" value="F:glucosamine-1-phosphate N-acetyltransferase activity"/>
    <property type="evidence" value="ECO:0007669"/>
    <property type="project" value="UniProtKB-UniRule"/>
</dbReference>
<dbReference type="NCBIfam" id="TIGR01173">
    <property type="entry name" value="glmU"/>
    <property type="match status" value="1"/>
</dbReference>
<feature type="binding site" evidence="17">
    <location>
        <position position="161"/>
    </location>
    <ligand>
        <name>UDP-N-acetyl-alpha-D-glucosamine</name>
        <dbReference type="ChEBI" id="CHEBI:57705"/>
    </ligand>
</feature>
<dbReference type="GO" id="GO:0000287">
    <property type="term" value="F:magnesium ion binding"/>
    <property type="evidence" value="ECO:0007669"/>
    <property type="project" value="UniProtKB-UniRule"/>
</dbReference>
<evidence type="ECO:0000313" key="20">
    <source>
        <dbReference type="EMBL" id="SSA35124.1"/>
    </source>
</evidence>
<dbReference type="UniPathway" id="UPA00973"/>
<feature type="binding site" evidence="17">
    <location>
        <position position="393"/>
    </location>
    <ligand>
        <name>UDP-N-acetyl-alpha-D-glucosamine</name>
        <dbReference type="ChEBI" id="CHEBI:57705"/>
    </ligand>
</feature>
<dbReference type="CDD" id="cd02540">
    <property type="entry name" value="GT2_GlmU_N_bac"/>
    <property type="match status" value="1"/>
</dbReference>
<keyword evidence="10 17" id="KW-0573">Peptidoglycan synthesis</keyword>
<feature type="region of interest" description="Pyrophosphorylase" evidence="17">
    <location>
        <begin position="1"/>
        <end position="245"/>
    </location>
</feature>
<keyword evidence="6 17" id="KW-0479">Metal-binding</keyword>
<dbReference type="RefSeq" id="WP_281268837.1">
    <property type="nucleotide sequence ID" value="NZ_QGDN01000001.1"/>
</dbReference>
<feature type="binding site" evidence="17">
    <location>
        <begin position="83"/>
        <end position="84"/>
    </location>
    <ligand>
        <name>UDP-N-acetyl-alpha-D-glucosamine</name>
        <dbReference type="ChEBI" id="CHEBI:57705"/>
    </ligand>
</feature>
<feature type="binding site" evidence="17">
    <location>
        <position position="25"/>
    </location>
    <ligand>
        <name>UDP-N-acetyl-alpha-D-glucosamine</name>
        <dbReference type="ChEBI" id="CHEBI:57705"/>
    </ligand>
</feature>
<keyword evidence="4 17" id="KW-0808">Transferase</keyword>
<dbReference type="InterPro" id="IPR025877">
    <property type="entry name" value="MobA-like_NTP_Trfase"/>
</dbReference>
<evidence type="ECO:0000256" key="13">
    <source>
        <dbReference type="ARBA" id="ARBA00023316"/>
    </source>
</evidence>
<feature type="binding site" evidence="17">
    <location>
        <begin position="11"/>
        <end position="14"/>
    </location>
    <ligand>
        <name>UDP-N-acetyl-alpha-D-glucosamine</name>
        <dbReference type="ChEBI" id="CHEBI:57705"/>
    </ligand>
</feature>
<feature type="binding site" evidence="17">
    <location>
        <position position="396"/>
    </location>
    <ligand>
        <name>acetyl-CoA</name>
        <dbReference type="ChEBI" id="CHEBI:57288"/>
    </ligand>
</feature>
<dbReference type="GO" id="GO:0071555">
    <property type="term" value="P:cell wall organization"/>
    <property type="evidence" value="ECO:0007669"/>
    <property type="project" value="UniProtKB-KW"/>
</dbReference>
<comment type="subcellular location">
    <subcellularLocation>
        <location evidence="17">Cytoplasm</location>
    </subcellularLocation>
</comment>
<evidence type="ECO:0000256" key="11">
    <source>
        <dbReference type="ARBA" id="ARBA00023268"/>
    </source>
</evidence>
<dbReference type="PANTHER" id="PTHR43584">
    <property type="entry name" value="NUCLEOTIDYL TRANSFERASE"/>
    <property type="match status" value="1"/>
</dbReference>
<evidence type="ECO:0000256" key="9">
    <source>
        <dbReference type="ARBA" id="ARBA00022960"/>
    </source>
</evidence>
<feature type="binding site" evidence="17">
    <location>
        <position position="367"/>
    </location>
    <ligand>
        <name>UDP-N-acetyl-alpha-D-glucosamine</name>
        <dbReference type="ChEBI" id="CHEBI:57705"/>
    </ligand>
</feature>
<evidence type="ECO:0000259" key="19">
    <source>
        <dbReference type="Pfam" id="PF12804"/>
    </source>
</evidence>
<evidence type="ECO:0000256" key="7">
    <source>
        <dbReference type="ARBA" id="ARBA00022737"/>
    </source>
</evidence>
<dbReference type="Gene3D" id="2.160.10.10">
    <property type="entry name" value="Hexapeptide repeat proteins"/>
    <property type="match status" value="1"/>
</dbReference>
<dbReference type="PANTHER" id="PTHR43584:SF3">
    <property type="entry name" value="BIFUNCTIONAL PROTEIN GLMU"/>
    <property type="match status" value="1"/>
</dbReference>
<dbReference type="Gene3D" id="3.90.550.10">
    <property type="entry name" value="Spore Coat Polysaccharide Biosynthesis Protein SpsA, Chain A"/>
    <property type="match status" value="1"/>
</dbReference>
<feature type="active site" description="Proton acceptor" evidence="17">
    <location>
        <position position="379"/>
    </location>
</feature>